<dbReference type="InterPro" id="IPR051450">
    <property type="entry name" value="Gfo/Idh/MocA_Oxidoreductases"/>
</dbReference>
<evidence type="ECO:0000313" key="4">
    <source>
        <dbReference type="Proteomes" id="UP000317369"/>
    </source>
</evidence>
<evidence type="ECO:0000313" key="3">
    <source>
        <dbReference type="EMBL" id="QDU33078.1"/>
    </source>
</evidence>
<dbReference type="Gene3D" id="3.30.360.10">
    <property type="entry name" value="Dihydrodipicolinate Reductase, domain 2"/>
    <property type="match status" value="1"/>
</dbReference>
<dbReference type="SUPFAM" id="SSF55347">
    <property type="entry name" value="Glyceraldehyde-3-phosphate dehydrogenase-like, C-terminal domain"/>
    <property type="match status" value="1"/>
</dbReference>
<keyword evidence="3" id="KW-0560">Oxidoreductase</keyword>
<dbReference type="RefSeq" id="WP_145075620.1">
    <property type="nucleotide sequence ID" value="NZ_CP036425.1"/>
</dbReference>
<feature type="domain" description="Gfo/Idh/MocA-like oxidoreductase N-terminal" evidence="1">
    <location>
        <begin position="3"/>
        <end position="132"/>
    </location>
</feature>
<dbReference type="GO" id="GO:0000166">
    <property type="term" value="F:nucleotide binding"/>
    <property type="evidence" value="ECO:0007669"/>
    <property type="project" value="InterPro"/>
</dbReference>
<dbReference type="GO" id="GO:0047061">
    <property type="term" value="F:glucose-fructose oxidoreductase activity"/>
    <property type="evidence" value="ECO:0007669"/>
    <property type="project" value="UniProtKB-EC"/>
</dbReference>
<dbReference type="PANTHER" id="PTHR43377:SF1">
    <property type="entry name" value="BILIVERDIN REDUCTASE A"/>
    <property type="match status" value="1"/>
</dbReference>
<keyword evidence="4" id="KW-1185">Reference proteome</keyword>
<organism evidence="3 4">
    <name type="scientific">Poriferisphaera corsica</name>
    <dbReference type="NCBI Taxonomy" id="2528020"/>
    <lineage>
        <taxon>Bacteria</taxon>
        <taxon>Pseudomonadati</taxon>
        <taxon>Planctomycetota</taxon>
        <taxon>Phycisphaerae</taxon>
        <taxon>Phycisphaerales</taxon>
        <taxon>Phycisphaeraceae</taxon>
        <taxon>Poriferisphaera</taxon>
    </lineage>
</organism>
<dbReference type="KEGG" id="pcor:KS4_11190"/>
<reference evidence="3 4" key="1">
    <citation type="submission" date="2019-02" db="EMBL/GenBank/DDBJ databases">
        <title>Deep-cultivation of Planctomycetes and their phenomic and genomic characterization uncovers novel biology.</title>
        <authorList>
            <person name="Wiegand S."/>
            <person name="Jogler M."/>
            <person name="Boedeker C."/>
            <person name="Pinto D."/>
            <person name="Vollmers J."/>
            <person name="Rivas-Marin E."/>
            <person name="Kohn T."/>
            <person name="Peeters S.H."/>
            <person name="Heuer A."/>
            <person name="Rast P."/>
            <person name="Oberbeckmann S."/>
            <person name="Bunk B."/>
            <person name="Jeske O."/>
            <person name="Meyerdierks A."/>
            <person name="Storesund J.E."/>
            <person name="Kallscheuer N."/>
            <person name="Luecker S."/>
            <person name="Lage O.M."/>
            <person name="Pohl T."/>
            <person name="Merkel B.J."/>
            <person name="Hornburger P."/>
            <person name="Mueller R.-W."/>
            <person name="Bruemmer F."/>
            <person name="Labrenz M."/>
            <person name="Spormann A.M."/>
            <person name="Op den Camp H."/>
            <person name="Overmann J."/>
            <person name="Amann R."/>
            <person name="Jetten M.S.M."/>
            <person name="Mascher T."/>
            <person name="Medema M.H."/>
            <person name="Devos D.P."/>
            <person name="Kaster A.-K."/>
            <person name="Ovreas L."/>
            <person name="Rohde M."/>
            <person name="Galperin M.Y."/>
            <person name="Jogler C."/>
        </authorList>
    </citation>
    <scope>NUCLEOTIDE SEQUENCE [LARGE SCALE GENOMIC DNA]</scope>
    <source>
        <strain evidence="3 4">KS4</strain>
    </source>
</reference>
<evidence type="ECO:0000259" key="2">
    <source>
        <dbReference type="Pfam" id="PF22725"/>
    </source>
</evidence>
<dbReference type="PANTHER" id="PTHR43377">
    <property type="entry name" value="BILIVERDIN REDUCTASE A"/>
    <property type="match status" value="1"/>
</dbReference>
<proteinExistence type="predicted"/>
<name>A0A517YS85_9BACT</name>
<dbReference type="AlphaFoldDB" id="A0A517YS85"/>
<dbReference type="InterPro" id="IPR000683">
    <property type="entry name" value="Gfo/Idh/MocA-like_OxRdtase_N"/>
</dbReference>
<dbReference type="Pfam" id="PF22725">
    <property type="entry name" value="GFO_IDH_MocA_C3"/>
    <property type="match status" value="1"/>
</dbReference>
<dbReference type="EC" id="1.1.99.28" evidence="3"/>
<evidence type="ECO:0000259" key="1">
    <source>
        <dbReference type="Pfam" id="PF01408"/>
    </source>
</evidence>
<dbReference type="InterPro" id="IPR036291">
    <property type="entry name" value="NAD(P)-bd_dom_sf"/>
</dbReference>
<dbReference type="Proteomes" id="UP000317369">
    <property type="component" value="Chromosome"/>
</dbReference>
<gene>
    <name evidence="3" type="primary">gfo_2</name>
    <name evidence="3" type="ORF">KS4_11190</name>
</gene>
<feature type="domain" description="GFO/IDH/MocA-like oxidoreductase" evidence="2">
    <location>
        <begin position="145"/>
        <end position="255"/>
    </location>
</feature>
<protein>
    <submittedName>
        <fullName evidence="3">Glucose--fructose oxidoreductase</fullName>
        <ecNumber evidence="3">1.1.99.28</ecNumber>
    </submittedName>
</protein>
<accession>A0A517YS85</accession>
<dbReference type="InterPro" id="IPR055170">
    <property type="entry name" value="GFO_IDH_MocA-like_dom"/>
</dbReference>
<dbReference type="Pfam" id="PF01408">
    <property type="entry name" value="GFO_IDH_MocA"/>
    <property type="match status" value="1"/>
</dbReference>
<dbReference type="EMBL" id="CP036425">
    <property type="protein sequence ID" value="QDU33078.1"/>
    <property type="molecule type" value="Genomic_DNA"/>
</dbReference>
<dbReference type="SUPFAM" id="SSF51735">
    <property type="entry name" value="NAD(P)-binding Rossmann-fold domains"/>
    <property type="match status" value="1"/>
</dbReference>
<dbReference type="Gene3D" id="3.40.50.720">
    <property type="entry name" value="NAD(P)-binding Rossmann-like Domain"/>
    <property type="match status" value="1"/>
</dbReference>
<dbReference type="OrthoDB" id="9783105at2"/>
<sequence>MYRVGVIGLGMMGLTHIEAWSKNPQATITAIADQDAKRLSGEDVAAANLDGLAETNFDYNTVKKYTDAFELIADPDIDIVDICLPTHLHLMFTKAAVEAGKHVLVEKPLARNFTDAQAIVEIAKSTNKIVMPAQCMRFWPGWDWLKQVIDNKTYGNVLSANFKRMGSHPKGAFYENGDLNGGGLLDIHIHDTDFIQFLFGMPSAVSSTGYSFHTNKTDHVVTQYFYDQVPLVTAEGGWWTVDDTPFVMTYTVTFEKAVAIFDIAQGSHVTLKQPNQDAVQLSMTGEMGYQSEINYFVDCVKNNQQPTIVTPQEAANTIKISEAEQGSVEQGKKVYLS</sequence>